<evidence type="ECO:0000256" key="3">
    <source>
        <dbReference type="ARBA" id="ARBA00022692"/>
    </source>
</evidence>
<feature type="transmembrane region" description="Helical" evidence="6">
    <location>
        <begin position="14"/>
        <end position="37"/>
    </location>
</feature>
<keyword evidence="2" id="KW-0813">Transport</keyword>
<dbReference type="InterPro" id="IPR050352">
    <property type="entry name" value="ABCG_transporters"/>
</dbReference>
<keyword evidence="9" id="KW-1185">Reference proteome</keyword>
<dbReference type="EMBL" id="SPHZ02000008">
    <property type="protein sequence ID" value="KAF0903966.1"/>
    <property type="molecule type" value="Genomic_DNA"/>
</dbReference>
<comment type="subcellular location">
    <subcellularLocation>
        <location evidence="1">Membrane</location>
        <topology evidence="1">Multi-pass membrane protein</topology>
    </subcellularLocation>
</comment>
<dbReference type="PANTHER" id="PTHR48041">
    <property type="entry name" value="ABC TRANSPORTER G FAMILY MEMBER 28"/>
    <property type="match status" value="1"/>
</dbReference>
<dbReference type="Proteomes" id="UP000479710">
    <property type="component" value="Unassembled WGS sequence"/>
</dbReference>
<evidence type="ECO:0000256" key="4">
    <source>
        <dbReference type="ARBA" id="ARBA00022989"/>
    </source>
</evidence>
<name>A0A6G1CUY1_9ORYZ</name>
<dbReference type="PANTHER" id="PTHR48041:SF128">
    <property type="entry name" value="OS03G0282100 PROTEIN"/>
    <property type="match status" value="1"/>
</dbReference>
<evidence type="ECO:0000313" key="9">
    <source>
        <dbReference type="Proteomes" id="UP000479710"/>
    </source>
</evidence>
<dbReference type="AlphaFoldDB" id="A0A6G1CUY1"/>
<evidence type="ECO:0000259" key="7">
    <source>
        <dbReference type="Pfam" id="PF01061"/>
    </source>
</evidence>
<feature type="domain" description="ABC-2 type transporter transmembrane" evidence="7">
    <location>
        <begin position="9"/>
        <end position="90"/>
    </location>
</feature>
<dbReference type="GO" id="GO:0140359">
    <property type="term" value="F:ABC-type transporter activity"/>
    <property type="evidence" value="ECO:0007669"/>
    <property type="project" value="InterPro"/>
</dbReference>
<evidence type="ECO:0000256" key="5">
    <source>
        <dbReference type="ARBA" id="ARBA00023136"/>
    </source>
</evidence>
<feature type="transmembrane region" description="Helical" evidence="6">
    <location>
        <begin position="43"/>
        <end position="65"/>
    </location>
</feature>
<keyword evidence="4 6" id="KW-1133">Transmembrane helix</keyword>
<dbReference type="OrthoDB" id="954119at2759"/>
<accession>A0A6G1CUY1</accession>
<evidence type="ECO:0000256" key="6">
    <source>
        <dbReference type="SAM" id="Phobius"/>
    </source>
</evidence>
<organism evidence="8 9">
    <name type="scientific">Oryza meyeriana var. granulata</name>
    <dbReference type="NCBI Taxonomy" id="110450"/>
    <lineage>
        <taxon>Eukaryota</taxon>
        <taxon>Viridiplantae</taxon>
        <taxon>Streptophyta</taxon>
        <taxon>Embryophyta</taxon>
        <taxon>Tracheophyta</taxon>
        <taxon>Spermatophyta</taxon>
        <taxon>Magnoliopsida</taxon>
        <taxon>Liliopsida</taxon>
        <taxon>Poales</taxon>
        <taxon>Poaceae</taxon>
        <taxon>BOP clade</taxon>
        <taxon>Oryzoideae</taxon>
        <taxon>Oryzeae</taxon>
        <taxon>Oryzinae</taxon>
        <taxon>Oryza</taxon>
        <taxon>Oryza meyeriana</taxon>
    </lineage>
</organism>
<protein>
    <recommendedName>
        <fullName evidence="7">ABC-2 type transporter transmembrane domain-containing protein</fullName>
    </recommendedName>
</protein>
<dbReference type="InterPro" id="IPR013525">
    <property type="entry name" value="ABC2_TM"/>
</dbReference>
<gene>
    <name evidence="8" type="ORF">E2562_030098</name>
</gene>
<keyword evidence="3 6" id="KW-0812">Transmembrane</keyword>
<comment type="caution">
    <text evidence="8">The sequence shown here is derived from an EMBL/GenBank/DDBJ whole genome shotgun (WGS) entry which is preliminary data.</text>
</comment>
<keyword evidence="5 6" id="KW-0472">Membrane</keyword>
<dbReference type="Pfam" id="PF01061">
    <property type="entry name" value="ABC2_membrane"/>
    <property type="match status" value="1"/>
</dbReference>
<evidence type="ECO:0000256" key="1">
    <source>
        <dbReference type="ARBA" id="ARBA00004141"/>
    </source>
</evidence>
<evidence type="ECO:0000313" key="8">
    <source>
        <dbReference type="EMBL" id="KAF0903966.1"/>
    </source>
</evidence>
<sequence length="90" mass="10501">MATRSAKRISWRSFLFFVLIVLTSFWTGSGFVTFISGVVCHVIIGYTMVVAVLSYFLLLSGFFVTHNRIPSYWIWLHYLSLIKYMYKAVM</sequence>
<proteinExistence type="predicted"/>
<dbReference type="GO" id="GO:0016020">
    <property type="term" value="C:membrane"/>
    <property type="evidence" value="ECO:0007669"/>
    <property type="project" value="UniProtKB-SubCell"/>
</dbReference>
<evidence type="ECO:0000256" key="2">
    <source>
        <dbReference type="ARBA" id="ARBA00022448"/>
    </source>
</evidence>
<reference evidence="8 9" key="1">
    <citation type="submission" date="2019-11" db="EMBL/GenBank/DDBJ databases">
        <title>Whole genome sequence of Oryza granulata.</title>
        <authorList>
            <person name="Li W."/>
        </authorList>
    </citation>
    <scope>NUCLEOTIDE SEQUENCE [LARGE SCALE GENOMIC DNA]</scope>
    <source>
        <strain evidence="9">cv. Menghai</strain>
        <tissue evidence="8">Leaf</tissue>
    </source>
</reference>